<keyword evidence="6" id="KW-0479">Metal-binding</keyword>
<dbReference type="InterPro" id="IPR027417">
    <property type="entry name" value="P-loop_NTPase"/>
</dbReference>
<dbReference type="EMBL" id="CP091430">
    <property type="protein sequence ID" value="UVI31157.1"/>
    <property type="molecule type" value="Genomic_DNA"/>
</dbReference>
<evidence type="ECO:0000256" key="9">
    <source>
        <dbReference type="ARBA" id="ARBA00022842"/>
    </source>
</evidence>
<organism evidence="11 12">
    <name type="scientific">Paenibacillus spongiae</name>
    <dbReference type="NCBI Taxonomy" id="2909671"/>
    <lineage>
        <taxon>Bacteria</taxon>
        <taxon>Bacillati</taxon>
        <taxon>Bacillota</taxon>
        <taxon>Bacilli</taxon>
        <taxon>Bacillales</taxon>
        <taxon>Paenibacillaceae</taxon>
        <taxon>Paenibacillus</taxon>
    </lineage>
</organism>
<gene>
    <name evidence="11" type="primary">tsaE</name>
    <name evidence="11" type="ORF">L1F29_04745</name>
</gene>
<keyword evidence="12" id="KW-1185">Reference proteome</keyword>
<evidence type="ECO:0000313" key="11">
    <source>
        <dbReference type="EMBL" id="UVI31157.1"/>
    </source>
</evidence>
<keyword evidence="9" id="KW-0460">Magnesium</keyword>
<evidence type="ECO:0000256" key="5">
    <source>
        <dbReference type="ARBA" id="ARBA00022694"/>
    </source>
</evidence>
<comment type="similarity">
    <text evidence="2">Belongs to the TsaE family.</text>
</comment>
<keyword evidence="8" id="KW-0067">ATP-binding</keyword>
<dbReference type="PANTHER" id="PTHR33540">
    <property type="entry name" value="TRNA THREONYLCARBAMOYLADENOSINE BIOSYNTHESIS PROTEIN TSAE"/>
    <property type="match status" value="1"/>
</dbReference>
<dbReference type="InterPro" id="IPR003442">
    <property type="entry name" value="T6A_TsaE"/>
</dbReference>
<keyword evidence="7" id="KW-0547">Nucleotide-binding</keyword>
<protein>
    <recommendedName>
        <fullName evidence="3">tRNA threonylcarbamoyladenosine biosynthesis protein TsaE</fullName>
    </recommendedName>
    <alternativeName>
        <fullName evidence="10">t(6)A37 threonylcarbamoyladenosine biosynthesis protein TsaE</fullName>
    </alternativeName>
</protein>
<comment type="subcellular location">
    <subcellularLocation>
        <location evidence="1">Cytoplasm</location>
    </subcellularLocation>
</comment>
<evidence type="ECO:0000256" key="6">
    <source>
        <dbReference type="ARBA" id="ARBA00022723"/>
    </source>
</evidence>
<dbReference type="PANTHER" id="PTHR33540:SF2">
    <property type="entry name" value="TRNA THREONYLCARBAMOYLADENOSINE BIOSYNTHESIS PROTEIN TSAE"/>
    <property type="match status" value="1"/>
</dbReference>
<dbReference type="NCBIfam" id="TIGR00150">
    <property type="entry name" value="T6A_YjeE"/>
    <property type="match status" value="1"/>
</dbReference>
<evidence type="ECO:0000256" key="7">
    <source>
        <dbReference type="ARBA" id="ARBA00022741"/>
    </source>
</evidence>
<dbReference type="RefSeq" id="WP_258387221.1">
    <property type="nucleotide sequence ID" value="NZ_CP091430.1"/>
</dbReference>
<dbReference type="Proteomes" id="UP001057877">
    <property type="component" value="Chromosome"/>
</dbReference>
<keyword evidence="4" id="KW-0963">Cytoplasm</keyword>
<evidence type="ECO:0000256" key="8">
    <source>
        <dbReference type="ARBA" id="ARBA00022840"/>
    </source>
</evidence>
<evidence type="ECO:0000256" key="10">
    <source>
        <dbReference type="ARBA" id="ARBA00032441"/>
    </source>
</evidence>
<dbReference type="Gene3D" id="3.40.50.300">
    <property type="entry name" value="P-loop containing nucleotide triphosphate hydrolases"/>
    <property type="match status" value="1"/>
</dbReference>
<name>A0ABY5SB59_9BACL</name>
<evidence type="ECO:0000256" key="4">
    <source>
        <dbReference type="ARBA" id="ARBA00022490"/>
    </source>
</evidence>
<keyword evidence="5" id="KW-0819">tRNA processing</keyword>
<dbReference type="Pfam" id="PF02367">
    <property type="entry name" value="TsaE"/>
    <property type="match status" value="1"/>
</dbReference>
<dbReference type="SUPFAM" id="SSF52540">
    <property type="entry name" value="P-loop containing nucleoside triphosphate hydrolases"/>
    <property type="match status" value="1"/>
</dbReference>
<evidence type="ECO:0000256" key="3">
    <source>
        <dbReference type="ARBA" id="ARBA00019010"/>
    </source>
</evidence>
<evidence type="ECO:0000256" key="1">
    <source>
        <dbReference type="ARBA" id="ARBA00004496"/>
    </source>
</evidence>
<sequence length="162" mass="17897">MNQTGQAVWMAATEQDTVRLADLLASWAEPGTVLALDGDLGAGKTRFSQAFARGIGVNAVVNSPTFTIIKEYEGERLPFYHMDVYRLSQDEADELGLDEYFFGEGVTIVEWASLIRDLLPPQRLELYIEHLGGEARRITLTGIGVPYAAWCEQLGRMGVDGK</sequence>
<proteinExistence type="inferred from homology"/>
<evidence type="ECO:0000313" key="12">
    <source>
        <dbReference type="Proteomes" id="UP001057877"/>
    </source>
</evidence>
<accession>A0ABY5SB59</accession>
<reference evidence="11" key="1">
    <citation type="submission" date="2022-01" db="EMBL/GenBank/DDBJ databases">
        <title>Paenibacillus spongiae sp. nov., isolated from marine sponge.</title>
        <authorList>
            <person name="Li Z."/>
            <person name="Zhang M."/>
        </authorList>
    </citation>
    <scope>NUCLEOTIDE SEQUENCE</scope>
    <source>
        <strain evidence="11">PHS-Z3</strain>
    </source>
</reference>
<evidence type="ECO:0000256" key="2">
    <source>
        <dbReference type="ARBA" id="ARBA00007599"/>
    </source>
</evidence>